<dbReference type="EMBL" id="CAMPGE010028463">
    <property type="protein sequence ID" value="CAI2385983.1"/>
    <property type="molecule type" value="Genomic_DNA"/>
</dbReference>
<feature type="compositionally biased region" description="Basic and acidic residues" evidence="5">
    <location>
        <begin position="12"/>
        <end position="23"/>
    </location>
</feature>
<dbReference type="GO" id="GO:0042795">
    <property type="term" value="P:snRNA transcription by RNA polymerase II"/>
    <property type="evidence" value="ECO:0007669"/>
    <property type="project" value="TreeGrafter"/>
</dbReference>
<dbReference type="CDD" id="cd00167">
    <property type="entry name" value="SANT"/>
    <property type="match status" value="3"/>
</dbReference>
<dbReference type="GO" id="GO:0001006">
    <property type="term" value="F:RNA polymerase III type 3 promoter sequence-specific DNA binding"/>
    <property type="evidence" value="ECO:0007669"/>
    <property type="project" value="TreeGrafter"/>
</dbReference>
<dbReference type="GO" id="GO:0042796">
    <property type="term" value="P:snRNA transcription by RNA polymerase III"/>
    <property type="evidence" value="ECO:0007669"/>
    <property type="project" value="TreeGrafter"/>
</dbReference>
<feature type="domain" description="Myb-like" evidence="6">
    <location>
        <begin position="183"/>
        <end position="233"/>
    </location>
</feature>
<feature type="domain" description="HTH myb-type" evidence="7">
    <location>
        <begin position="124"/>
        <end position="186"/>
    </location>
</feature>
<dbReference type="InterPro" id="IPR017930">
    <property type="entry name" value="Myb_dom"/>
</dbReference>
<feature type="compositionally biased region" description="Polar residues" evidence="5">
    <location>
        <begin position="321"/>
        <end position="335"/>
    </location>
</feature>
<keyword evidence="9" id="KW-1185">Reference proteome</keyword>
<feature type="region of interest" description="Disordered" evidence="5">
    <location>
        <begin position="1"/>
        <end position="23"/>
    </location>
</feature>
<feature type="compositionally biased region" description="Basic and acidic residues" evidence="5">
    <location>
        <begin position="336"/>
        <end position="348"/>
    </location>
</feature>
<feature type="region of interest" description="Disordered" evidence="5">
    <location>
        <begin position="278"/>
        <end position="355"/>
    </location>
</feature>
<dbReference type="GO" id="GO:0019185">
    <property type="term" value="C:snRNA-activating protein complex"/>
    <property type="evidence" value="ECO:0007669"/>
    <property type="project" value="TreeGrafter"/>
</dbReference>
<dbReference type="PROSITE" id="PS51294">
    <property type="entry name" value="HTH_MYB"/>
    <property type="match status" value="2"/>
</dbReference>
<dbReference type="SUPFAM" id="SSF46689">
    <property type="entry name" value="Homeodomain-like"/>
    <property type="match status" value="2"/>
</dbReference>
<dbReference type="InterPro" id="IPR001005">
    <property type="entry name" value="SANT/Myb"/>
</dbReference>
<reference evidence="8" key="1">
    <citation type="submission" date="2023-07" db="EMBL/GenBank/DDBJ databases">
        <authorList>
            <consortium name="AG Swart"/>
            <person name="Singh M."/>
            <person name="Singh A."/>
            <person name="Seah K."/>
            <person name="Emmerich C."/>
        </authorList>
    </citation>
    <scope>NUCLEOTIDE SEQUENCE</scope>
    <source>
        <strain evidence="8">DP1</strain>
    </source>
</reference>
<evidence type="ECO:0000256" key="5">
    <source>
        <dbReference type="SAM" id="MobiDB-lite"/>
    </source>
</evidence>
<comment type="caution">
    <text evidence="8">The sequence shown here is derived from an EMBL/GenBank/DDBJ whole genome shotgun (WGS) entry which is preliminary data.</text>
</comment>
<dbReference type="Gene3D" id="1.10.10.60">
    <property type="entry name" value="Homeodomain-like"/>
    <property type="match status" value="3"/>
</dbReference>
<feature type="region of interest" description="Disordered" evidence="5">
    <location>
        <begin position="562"/>
        <end position="616"/>
    </location>
</feature>
<feature type="region of interest" description="Disordered" evidence="5">
    <location>
        <begin position="509"/>
        <end position="529"/>
    </location>
</feature>
<evidence type="ECO:0000256" key="1">
    <source>
        <dbReference type="ARBA" id="ARBA00023015"/>
    </source>
</evidence>
<dbReference type="InterPro" id="IPR009057">
    <property type="entry name" value="Homeodomain-like_sf"/>
</dbReference>
<dbReference type="Pfam" id="PF13921">
    <property type="entry name" value="Myb_DNA-bind_6"/>
    <property type="match status" value="1"/>
</dbReference>
<dbReference type="SMART" id="SM00717">
    <property type="entry name" value="SANT"/>
    <property type="match status" value="3"/>
</dbReference>
<keyword evidence="2" id="KW-0238">DNA-binding</keyword>
<name>A0AAD1Y7J7_EUPCR</name>
<dbReference type="PANTHER" id="PTHR46621:SF1">
    <property type="entry name" value="SNRNA-ACTIVATING PROTEIN COMPLEX SUBUNIT 4"/>
    <property type="match status" value="1"/>
</dbReference>
<feature type="compositionally biased region" description="Polar residues" evidence="5">
    <location>
        <begin position="288"/>
        <end position="298"/>
    </location>
</feature>
<dbReference type="Proteomes" id="UP001295684">
    <property type="component" value="Unassembled WGS sequence"/>
</dbReference>
<keyword evidence="1" id="KW-0805">Transcription regulation</keyword>
<evidence type="ECO:0000313" key="9">
    <source>
        <dbReference type="Proteomes" id="UP001295684"/>
    </source>
</evidence>
<keyword evidence="4" id="KW-0539">Nucleus</keyword>
<proteinExistence type="predicted"/>
<feature type="domain" description="Myb-like" evidence="6">
    <location>
        <begin position="124"/>
        <end position="182"/>
    </location>
</feature>
<dbReference type="AlphaFoldDB" id="A0AAD1Y7J7"/>
<evidence type="ECO:0000259" key="7">
    <source>
        <dbReference type="PROSITE" id="PS51294"/>
    </source>
</evidence>
<protein>
    <submittedName>
        <fullName evidence="8">Uncharacterized protein</fullName>
    </submittedName>
</protein>
<feature type="compositionally biased region" description="Polar residues" evidence="5">
    <location>
        <begin position="585"/>
        <end position="612"/>
    </location>
</feature>
<keyword evidence="3" id="KW-0804">Transcription</keyword>
<feature type="compositionally biased region" description="Basic and acidic residues" evidence="5">
    <location>
        <begin position="562"/>
        <end position="582"/>
    </location>
</feature>
<dbReference type="GO" id="GO:0000978">
    <property type="term" value="F:RNA polymerase II cis-regulatory region sequence-specific DNA binding"/>
    <property type="evidence" value="ECO:0007669"/>
    <property type="project" value="TreeGrafter"/>
</dbReference>
<evidence type="ECO:0000256" key="3">
    <source>
        <dbReference type="ARBA" id="ARBA00023163"/>
    </source>
</evidence>
<organism evidence="8 9">
    <name type="scientific">Euplotes crassus</name>
    <dbReference type="NCBI Taxonomy" id="5936"/>
    <lineage>
        <taxon>Eukaryota</taxon>
        <taxon>Sar</taxon>
        <taxon>Alveolata</taxon>
        <taxon>Ciliophora</taxon>
        <taxon>Intramacronucleata</taxon>
        <taxon>Spirotrichea</taxon>
        <taxon>Hypotrichia</taxon>
        <taxon>Euplotida</taxon>
        <taxon>Euplotidae</taxon>
        <taxon>Moneuplotes</taxon>
    </lineage>
</organism>
<gene>
    <name evidence="8" type="ORF">ECRASSUSDP1_LOCUS27582</name>
</gene>
<sequence length="741" mass="85751">MEDNRAINISKESSEDKSNQRSHKIEVGMFDDNNTENNDNADHMMCKEIYNKLLAEKNTRNPSVKKNWGNEEIKLLEYAVNTYLKKKKHSADKLTTHDWKEIANFIPGRTESQCLYKWNLTQHKVSFRKSTWHATEDKILRELVKRHGKKHWQKIANELNERMGLQSKRAGKQCRERWLNHLDERIIKGPWMISEDLILLTKQKIIGNKWSDIVKYLPGRTENMVKNRFNTIAKQKREEKRNNSLKKLDDIIGGLEEKKEADDKDSWIDEKIKELQQEIEKNGDAPRNPSNAGKSNENTSEKKPNINKRKAKNIKNELQKESSITSKPDFQYSSTRFDKYDKKEEQRGFLESTPLQNYINRRPEIDFQAAGFQSPYDGFPQRRLPPSSTIENIFATPKNASPNLRRLNEVSLNINKEERYANISPITPQRAMSQKPPITRDTPITQKFQKSIIDMLRLSSDNKSELQSLKMLKNILQDFMNCNEVQKDKYLFAIDGLISQKSLTQMEKKSTKSEVASKPKVPNLNNSFKSMEDLTEKSFKSAASKKSTKSIKNSLFTLVKEENSKKDEKPKEKKESKAEPKFESLNFQKPKVSTSFETKQQTSNSGFQKPAQTPTGGMGYMMTPGCENNFRSNFDSIPQTMYPTGIFEQGTPSRTMNDFSTGQFQQMNLRSPYRQSPSPAFRNYYGNIGMETPQGAMSGRGAWKKDNFNLSEINSPLLHYAGKTDQNMPYQSMDNQMFKKN</sequence>
<evidence type="ECO:0000256" key="2">
    <source>
        <dbReference type="ARBA" id="ARBA00023125"/>
    </source>
</evidence>
<evidence type="ECO:0000256" key="4">
    <source>
        <dbReference type="ARBA" id="ARBA00023242"/>
    </source>
</evidence>
<evidence type="ECO:0000259" key="6">
    <source>
        <dbReference type="PROSITE" id="PS50090"/>
    </source>
</evidence>
<accession>A0AAD1Y7J7</accession>
<dbReference type="InterPro" id="IPR051575">
    <property type="entry name" value="Myb-like_DNA-bd"/>
</dbReference>
<evidence type="ECO:0000313" key="8">
    <source>
        <dbReference type="EMBL" id="CAI2385983.1"/>
    </source>
</evidence>
<dbReference type="PANTHER" id="PTHR46621">
    <property type="entry name" value="SNRNA-ACTIVATING PROTEIN COMPLEX SUBUNIT 4"/>
    <property type="match status" value="1"/>
</dbReference>
<dbReference type="Pfam" id="PF00249">
    <property type="entry name" value="Myb_DNA-binding"/>
    <property type="match status" value="1"/>
</dbReference>
<feature type="domain" description="HTH myb-type" evidence="7">
    <location>
        <begin position="188"/>
        <end position="237"/>
    </location>
</feature>
<dbReference type="PROSITE" id="PS50090">
    <property type="entry name" value="MYB_LIKE"/>
    <property type="match status" value="3"/>
</dbReference>
<feature type="domain" description="Myb-like" evidence="6">
    <location>
        <begin position="60"/>
        <end position="119"/>
    </location>
</feature>